<dbReference type="OrthoDB" id="5626638at2759"/>
<evidence type="ECO:0008006" key="4">
    <source>
        <dbReference type="Google" id="ProtNLM"/>
    </source>
</evidence>
<name>A0A1R1YJ26_9FUNG</name>
<proteinExistence type="predicted"/>
<dbReference type="AlphaFoldDB" id="A0A1R1YJ26"/>
<comment type="caution">
    <text evidence="2">The sequence shown here is derived from an EMBL/GenBank/DDBJ whole genome shotgun (WGS) entry which is preliminary data.</text>
</comment>
<evidence type="ECO:0000313" key="2">
    <source>
        <dbReference type="EMBL" id="OMJ26918.1"/>
    </source>
</evidence>
<feature type="compositionally biased region" description="Polar residues" evidence="1">
    <location>
        <begin position="252"/>
        <end position="264"/>
    </location>
</feature>
<protein>
    <recommendedName>
        <fullName evidence="4">GAT domain-containing protein</fullName>
    </recommendedName>
</protein>
<dbReference type="Proteomes" id="UP000187429">
    <property type="component" value="Unassembled WGS sequence"/>
</dbReference>
<dbReference type="SUPFAM" id="SSF89009">
    <property type="entry name" value="GAT-like domain"/>
    <property type="match status" value="1"/>
</dbReference>
<sequence>MSSRKLRSYPRPNFIITRPEVLHSINIMDATERQLVMERVASGDISNTQDYPPSLQVTEDAKHPSYKATLNNNANCQEISDKAISSCELLKDIIESNDDILNSTTTETMRDLVSLINNTKTQISSYLSDISYQDEKNMDILIKANDQIVETLLLYSSFEHALMLEKSKAEKYKSRNGSSFVISDNLNFNIQSSSKNNSSNESLNFQTPIPKSESTNLLFDSQFAGTSSSLINSRRSTPPVFLNGNAGKQRDTSGMNVNFNLDNH</sequence>
<organism evidence="2 3">
    <name type="scientific">Smittium culicis</name>
    <dbReference type="NCBI Taxonomy" id="133412"/>
    <lineage>
        <taxon>Eukaryota</taxon>
        <taxon>Fungi</taxon>
        <taxon>Fungi incertae sedis</taxon>
        <taxon>Zoopagomycota</taxon>
        <taxon>Kickxellomycotina</taxon>
        <taxon>Harpellomycetes</taxon>
        <taxon>Harpellales</taxon>
        <taxon>Legeriomycetaceae</taxon>
        <taxon>Smittium</taxon>
    </lineage>
</organism>
<accession>A0A1R1YJ26</accession>
<reference evidence="3" key="1">
    <citation type="submission" date="2017-01" db="EMBL/GenBank/DDBJ databases">
        <authorList>
            <person name="Wang Y."/>
            <person name="White M."/>
            <person name="Kvist S."/>
            <person name="Moncalvo J.-M."/>
        </authorList>
    </citation>
    <scope>NUCLEOTIDE SEQUENCE [LARGE SCALE GENOMIC DNA]</scope>
    <source>
        <strain evidence="3">ID-206-W2</strain>
    </source>
</reference>
<dbReference type="EMBL" id="LSSM01001282">
    <property type="protein sequence ID" value="OMJ26918.1"/>
    <property type="molecule type" value="Genomic_DNA"/>
</dbReference>
<gene>
    <name evidence="2" type="ORF">AYI69_g3666</name>
</gene>
<keyword evidence="3" id="KW-1185">Reference proteome</keyword>
<evidence type="ECO:0000313" key="3">
    <source>
        <dbReference type="Proteomes" id="UP000187429"/>
    </source>
</evidence>
<evidence type="ECO:0000256" key="1">
    <source>
        <dbReference type="SAM" id="MobiDB-lite"/>
    </source>
</evidence>
<feature type="region of interest" description="Disordered" evidence="1">
    <location>
        <begin position="229"/>
        <end position="264"/>
    </location>
</feature>